<dbReference type="eggNOG" id="COG1940">
    <property type="taxonomic scope" value="Bacteria"/>
</dbReference>
<accession>A5IL36</accession>
<dbReference type="KEGG" id="tpt:Tpet_0891"/>
<name>A5IL36_THEP1</name>
<dbReference type="HOGENOM" id="CLU_036604_13_1_0"/>
<dbReference type="InterPro" id="IPR036388">
    <property type="entry name" value="WH-like_DNA-bd_sf"/>
</dbReference>
<proteinExistence type="predicted"/>
<dbReference type="Pfam" id="PF13412">
    <property type="entry name" value="HTH_24"/>
    <property type="match status" value="1"/>
</dbReference>
<dbReference type="InterPro" id="IPR000600">
    <property type="entry name" value="ROK"/>
</dbReference>
<dbReference type="EMBL" id="CP000702">
    <property type="protein sequence ID" value="ABQ46909.1"/>
    <property type="molecule type" value="Genomic_DNA"/>
</dbReference>
<gene>
    <name evidence="1" type="ordered locus">Tpet_0891</name>
</gene>
<dbReference type="PANTHER" id="PTHR18964:SF110">
    <property type="entry name" value="TRANSCRIPTIONAL REGULATOR, XYLR-RELATED"/>
    <property type="match status" value="1"/>
</dbReference>
<sequence length="406" mass="46391">MFVLFDSYRYNFFLRKIDKKQEEYEVHKKLNPKSMKTENKKMVLRYLIESGPHSRVEIARKTGLAQSAIWRIIEELVNEGLVEEKGTATGRRRKAVTYGPTRSFITSIIYNVEVLETLVAVGFLDGAWRIIERFSTPKDFDEFKQRVASSYENILKNHVLNENISKVVFSLPGIVNTENKFLIHAPNLGWRDVDFHKEFGNLDLEVLVENDSNLSLLAEEFFSQDVKESDVAFFLYFGEGIGGAISVNGKIVRGENFAAGEIGHVVLDVKSGKEVEEFLSISRLIEKIEKFVELQGESLNEKFRYVKRLWFSGEKNVKETMEEFLQHVAVVLKNIVYFLNPGVIVLGGVVNDLWDTFGSFIKRELEKITDKEISAVLIRDTIFKEISPSLVGGNVLAIEEFLGQII</sequence>
<dbReference type="SUPFAM" id="SSF46785">
    <property type="entry name" value="Winged helix' DNA-binding domain"/>
    <property type="match status" value="1"/>
</dbReference>
<dbReference type="Gene3D" id="3.30.420.40">
    <property type="match status" value="2"/>
</dbReference>
<dbReference type="PANTHER" id="PTHR18964">
    <property type="entry name" value="ROK (REPRESSOR, ORF, KINASE) FAMILY"/>
    <property type="match status" value="1"/>
</dbReference>
<evidence type="ECO:0000313" key="1">
    <source>
        <dbReference type="EMBL" id="ABQ46909.1"/>
    </source>
</evidence>
<dbReference type="STRING" id="390874.Tpet_0891"/>
<dbReference type="Gene3D" id="1.10.10.10">
    <property type="entry name" value="Winged helix-like DNA-binding domain superfamily/Winged helix DNA-binding domain"/>
    <property type="match status" value="1"/>
</dbReference>
<dbReference type="eggNOG" id="COG2345">
    <property type="taxonomic scope" value="Bacteria"/>
</dbReference>
<protein>
    <submittedName>
        <fullName evidence="1">ROK family protein</fullName>
    </submittedName>
</protein>
<reference evidence="1 2" key="2">
    <citation type="journal article" date="2009" name="Proc. Natl. Acad. Sci. U.S.A.">
        <title>On the chimeric nature, thermophilic origin, and phylogenetic placement of the Thermotogales.</title>
        <authorList>
            <person name="Zhaxybayeva O."/>
            <person name="Swithers K.S."/>
            <person name="Lapierre P."/>
            <person name="Fournier G.P."/>
            <person name="Bickhart D.M."/>
            <person name="DeBoy R.T."/>
            <person name="Nelson K.E."/>
            <person name="Nesbo C.L."/>
            <person name="Doolittle W.F."/>
            <person name="Gogarten J.P."/>
            <person name="Noll K.M."/>
        </authorList>
    </citation>
    <scope>NUCLEOTIDE SEQUENCE [LARGE SCALE GENOMIC DNA]</scope>
    <source>
        <strain evidence="2">ATCC BAA-488 / DSM 13995 / JCM 10881 / RKU-1</strain>
    </source>
</reference>
<reference evidence="2" key="1">
    <citation type="submission" date="2007-05" db="EMBL/GenBank/DDBJ databases">
        <title>Complete sequence of Thermotoga petrophila RKU-1.</title>
        <authorList>
            <consortium name="US DOE Joint Genome Institute"/>
            <person name="Copeland A."/>
            <person name="Lucas S."/>
            <person name="Lapidus A."/>
            <person name="Barry K."/>
            <person name="Glavina del Rio T."/>
            <person name="Dalin E."/>
            <person name="Tice H."/>
            <person name="Pitluck S."/>
            <person name="Sims D."/>
            <person name="Brettin T."/>
            <person name="Bruce D."/>
            <person name="Detter J.C."/>
            <person name="Han C."/>
            <person name="Tapia R."/>
            <person name="Schmutz J."/>
            <person name="Larimer F."/>
            <person name="Land M."/>
            <person name="Hauser L."/>
            <person name="Kyrpides N."/>
            <person name="Mikhailova N."/>
            <person name="Nelson K."/>
            <person name="Gogarten J.P."/>
            <person name="Noll K."/>
            <person name="Richardson P."/>
        </authorList>
    </citation>
    <scope>NUCLEOTIDE SEQUENCE [LARGE SCALE GENOMIC DNA]</scope>
    <source>
        <strain evidence="2">ATCC BAA-488 / DSM 13995 / JCM 10881 / RKU-1</strain>
    </source>
</reference>
<dbReference type="InterPro" id="IPR036390">
    <property type="entry name" value="WH_DNA-bd_sf"/>
</dbReference>
<dbReference type="CDD" id="cd23763">
    <property type="entry name" value="ASKHA_ATPase_ROK"/>
    <property type="match status" value="1"/>
</dbReference>
<dbReference type="CDD" id="cd00090">
    <property type="entry name" value="HTH_ARSR"/>
    <property type="match status" value="1"/>
</dbReference>
<dbReference type="Proteomes" id="UP000006558">
    <property type="component" value="Chromosome"/>
</dbReference>
<dbReference type="SUPFAM" id="SSF53067">
    <property type="entry name" value="Actin-like ATPase domain"/>
    <property type="match status" value="1"/>
</dbReference>
<dbReference type="InterPro" id="IPR011991">
    <property type="entry name" value="ArsR-like_HTH"/>
</dbReference>
<organism evidence="1 2">
    <name type="scientific">Thermotoga petrophila (strain ATCC BAA-488 / DSM 13995 / JCM 10881 / RKU-1)</name>
    <dbReference type="NCBI Taxonomy" id="390874"/>
    <lineage>
        <taxon>Bacteria</taxon>
        <taxon>Thermotogati</taxon>
        <taxon>Thermotogota</taxon>
        <taxon>Thermotogae</taxon>
        <taxon>Thermotogales</taxon>
        <taxon>Thermotogaceae</taxon>
        <taxon>Thermotoga</taxon>
    </lineage>
</organism>
<evidence type="ECO:0000313" key="2">
    <source>
        <dbReference type="Proteomes" id="UP000006558"/>
    </source>
</evidence>
<dbReference type="InterPro" id="IPR043129">
    <property type="entry name" value="ATPase_NBD"/>
</dbReference>
<dbReference type="AlphaFoldDB" id="A5IL36"/>
<dbReference type="Pfam" id="PF00480">
    <property type="entry name" value="ROK"/>
    <property type="match status" value="1"/>
</dbReference>